<reference evidence="2" key="2">
    <citation type="submission" date="2021-01" db="EMBL/GenBank/DDBJ databases">
        <authorList>
            <person name="Mieszkin S."/>
            <person name="Pouder E."/>
            <person name="Alain K."/>
        </authorList>
    </citation>
    <scope>NUCLEOTIDE SEQUENCE</scope>
    <source>
        <strain evidence="2">HW T2.11</strain>
    </source>
</reference>
<dbReference type="InterPro" id="IPR029052">
    <property type="entry name" value="Metallo-depent_PP-like"/>
</dbReference>
<dbReference type="Pfam" id="PF00149">
    <property type="entry name" value="Metallophos"/>
    <property type="match status" value="1"/>
</dbReference>
<dbReference type="GO" id="GO:0008803">
    <property type="term" value="F:bis(5'-nucleosyl)-tetraphosphatase (symmetrical) activity"/>
    <property type="evidence" value="ECO:0007669"/>
    <property type="project" value="TreeGrafter"/>
</dbReference>
<dbReference type="EMBL" id="JAESVB010000001">
    <property type="protein sequence ID" value="MCB8874389.1"/>
    <property type="molecule type" value="Genomic_DNA"/>
</dbReference>
<comment type="caution">
    <text evidence="2">The sequence shown here is derived from an EMBL/GenBank/DDBJ whole genome shotgun (WGS) entry which is preliminary data.</text>
</comment>
<evidence type="ECO:0000313" key="3">
    <source>
        <dbReference type="Proteomes" id="UP000708298"/>
    </source>
</evidence>
<accession>A0A963YPT5</accession>
<protein>
    <submittedName>
        <fullName evidence="2">Serine/threonine protein phosphatase</fullName>
    </submittedName>
</protein>
<evidence type="ECO:0000313" key="2">
    <source>
        <dbReference type="EMBL" id="MCB8874389.1"/>
    </source>
</evidence>
<dbReference type="GO" id="GO:0016791">
    <property type="term" value="F:phosphatase activity"/>
    <property type="evidence" value="ECO:0007669"/>
    <property type="project" value="TreeGrafter"/>
</dbReference>
<dbReference type="Proteomes" id="UP000708298">
    <property type="component" value="Unassembled WGS sequence"/>
</dbReference>
<dbReference type="Gene3D" id="3.60.21.10">
    <property type="match status" value="1"/>
</dbReference>
<dbReference type="GO" id="GO:0110154">
    <property type="term" value="P:RNA decapping"/>
    <property type="evidence" value="ECO:0007669"/>
    <property type="project" value="TreeGrafter"/>
</dbReference>
<keyword evidence="3" id="KW-1185">Reference proteome</keyword>
<dbReference type="PANTHER" id="PTHR42850">
    <property type="entry name" value="METALLOPHOSPHOESTERASE"/>
    <property type="match status" value="1"/>
</dbReference>
<feature type="domain" description="Calcineurin-like phosphoesterase" evidence="1">
    <location>
        <begin position="17"/>
        <end position="201"/>
    </location>
</feature>
<proteinExistence type="predicted"/>
<dbReference type="InterPro" id="IPR004843">
    <property type="entry name" value="Calcineurin-like_PHP"/>
</dbReference>
<reference evidence="2" key="1">
    <citation type="journal article" date="2021" name="Microorganisms">
        <title>Acidisoma silvae sp. nov. and Acidisomacellulosilytica sp. nov., Two Acidophilic Bacteria Isolated from Decaying Wood, Hydrolyzing Cellulose and Producing Poly-3-hydroxybutyrate.</title>
        <authorList>
            <person name="Mieszkin S."/>
            <person name="Pouder E."/>
            <person name="Uroz S."/>
            <person name="Simon-Colin C."/>
            <person name="Alain K."/>
        </authorList>
    </citation>
    <scope>NUCLEOTIDE SEQUENCE</scope>
    <source>
        <strain evidence="2">HW T2.11</strain>
    </source>
</reference>
<dbReference type="AlphaFoldDB" id="A0A963YPT5"/>
<name>A0A963YPT5_9PROT</name>
<dbReference type="SUPFAM" id="SSF56300">
    <property type="entry name" value="Metallo-dependent phosphatases"/>
    <property type="match status" value="1"/>
</dbReference>
<dbReference type="InterPro" id="IPR050126">
    <property type="entry name" value="Ap4A_hydrolase"/>
</dbReference>
<organism evidence="2 3">
    <name type="scientific">Acidisoma silvae</name>
    <dbReference type="NCBI Taxonomy" id="2802396"/>
    <lineage>
        <taxon>Bacteria</taxon>
        <taxon>Pseudomonadati</taxon>
        <taxon>Pseudomonadota</taxon>
        <taxon>Alphaproteobacteria</taxon>
        <taxon>Acetobacterales</taxon>
        <taxon>Acidocellaceae</taxon>
        <taxon>Acidisoma</taxon>
    </lineage>
</organism>
<dbReference type="PANTHER" id="PTHR42850:SF4">
    <property type="entry name" value="ZINC-DEPENDENT ENDOPOLYPHOSPHATASE"/>
    <property type="match status" value="1"/>
</dbReference>
<evidence type="ECO:0000259" key="1">
    <source>
        <dbReference type="Pfam" id="PF00149"/>
    </source>
</evidence>
<sequence>MALTFHSAPGRLPPGQRVYAIGDVHGCVAAHAGLLEQIAEDVAARPVEEAIVIHMGDLIDRGPDSATVLERVARGSPIGGDFINLRGNHEELCLAALTQGGEAAALWRRNGGETCLADWGVPLKAPPEEWAAYVPPEQMAVMQEERIFHRVGGYFFAHAGVRPSVPLAAQDAHDMVWIREPFLSWPSPLEAVVVHGHTPKELPEVRVHRIGIDTGAVYGGRLTAVVLEEDRLAFMQMPGPRSGR</sequence>
<dbReference type="GO" id="GO:0005737">
    <property type="term" value="C:cytoplasm"/>
    <property type="evidence" value="ECO:0007669"/>
    <property type="project" value="TreeGrafter"/>
</dbReference>
<gene>
    <name evidence="2" type="ORF">ASILVAE211_04270</name>
</gene>
<dbReference type="RefSeq" id="WP_227320025.1">
    <property type="nucleotide sequence ID" value="NZ_JAESVB010000001.1"/>
</dbReference>